<comment type="subunit">
    <text evidence="2">Homotrimer.</text>
</comment>
<dbReference type="PANTHER" id="PTHR11803:SF58">
    <property type="entry name" value="PROTEIN HMF1-RELATED"/>
    <property type="match status" value="1"/>
</dbReference>
<proteinExistence type="inferred from homology"/>
<comment type="similarity">
    <text evidence="1">Belongs to the RutC family.</text>
</comment>
<dbReference type="Pfam" id="PF01042">
    <property type="entry name" value="Ribonuc_L-PSP"/>
    <property type="match status" value="1"/>
</dbReference>
<gene>
    <name evidence="3" type="ORF">EKX87_22340</name>
</gene>
<dbReference type="InterPro" id="IPR035959">
    <property type="entry name" value="RutC-like_sf"/>
</dbReference>
<evidence type="ECO:0000256" key="2">
    <source>
        <dbReference type="ARBA" id="ARBA00011233"/>
    </source>
</evidence>
<dbReference type="GO" id="GO:0019239">
    <property type="term" value="F:deaminase activity"/>
    <property type="evidence" value="ECO:0007669"/>
    <property type="project" value="TreeGrafter"/>
</dbReference>
<dbReference type="Gene3D" id="3.30.1330.40">
    <property type="entry name" value="RutC-like"/>
    <property type="match status" value="1"/>
</dbReference>
<reference evidence="3" key="1">
    <citation type="submission" date="2018-12" db="EMBL/GenBank/DDBJ databases">
        <authorList>
            <consortium name="PulseNet: The National Subtyping Network for Foodborne Disease Surveillance"/>
            <person name="Tarr C.L."/>
            <person name="Trees E."/>
            <person name="Katz L.S."/>
            <person name="Carleton-Romer H.A."/>
            <person name="Stroika S."/>
            <person name="Kucerova Z."/>
            <person name="Roache K.F."/>
            <person name="Sabol A.L."/>
            <person name="Besser J."/>
            <person name="Gerner-Smidt P."/>
        </authorList>
    </citation>
    <scope>NUCLEOTIDE SEQUENCE</scope>
    <source>
        <strain evidence="3">PNUSAS064340</strain>
    </source>
</reference>
<comment type="caution">
    <text evidence="3">The sequence shown here is derived from an EMBL/GenBank/DDBJ whole genome shotgun (WGS) entry which is preliminary data.</text>
</comment>
<organism evidence="3">
    <name type="scientific">Salmonella enterica</name>
    <name type="common">Salmonella choleraesuis</name>
    <dbReference type="NCBI Taxonomy" id="28901"/>
    <lineage>
        <taxon>Bacteria</taxon>
        <taxon>Pseudomonadati</taxon>
        <taxon>Pseudomonadota</taxon>
        <taxon>Gammaproteobacteria</taxon>
        <taxon>Enterobacterales</taxon>
        <taxon>Enterobacteriaceae</taxon>
        <taxon>Salmonella</taxon>
    </lineage>
</organism>
<dbReference type="EMBL" id="AACZBH010000079">
    <property type="protein sequence ID" value="EAN7517994.1"/>
    <property type="molecule type" value="Genomic_DNA"/>
</dbReference>
<dbReference type="FunFam" id="3.30.1330.40:FF:000001">
    <property type="entry name" value="L-PSP family endoribonuclease"/>
    <property type="match status" value="1"/>
</dbReference>
<dbReference type="InterPro" id="IPR006056">
    <property type="entry name" value="RidA"/>
</dbReference>
<dbReference type="SUPFAM" id="SSF55298">
    <property type="entry name" value="YjgF-like"/>
    <property type="match status" value="1"/>
</dbReference>
<accession>A0A5T3RHR6</accession>
<dbReference type="AlphaFoldDB" id="A0A5T3RHR6"/>
<dbReference type="NCBIfam" id="TIGR00004">
    <property type="entry name" value="Rid family detoxifying hydrolase"/>
    <property type="match status" value="1"/>
</dbReference>
<evidence type="ECO:0000313" key="3">
    <source>
        <dbReference type="EMBL" id="EAN7517994.1"/>
    </source>
</evidence>
<sequence length="125" mass="13844">MNVIINSPDAPAAVGPYVQAVKANGFIFVSGCIPLEPETNTICPGGIKEQTRRVMMNLQAVLNTDGLTFSHIVKTTCFIRDMNEFPEFNEVYESFFNGQFPARSCIEVCRLPRDALVEIEAIVSQ</sequence>
<dbReference type="InterPro" id="IPR006175">
    <property type="entry name" value="YjgF/YER057c/UK114"/>
</dbReference>
<dbReference type="PANTHER" id="PTHR11803">
    <property type="entry name" value="2-IMINOBUTANOATE/2-IMINOPROPANOATE DEAMINASE RIDA"/>
    <property type="match status" value="1"/>
</dbReference>
<name>A0A5T3RHR6_SALER</name>
<dbReference type="GO" id="GO:0005829">
    <property type="term" value="C:cytosol"/>
    <property type="evidence" value="ECO:0007669"/>
    <property type="project" value="TreeGrafter"/>
</dbReference>
<evidence type="ECO:0000256" key="1">
    <source>
        <dbReference type="ARBA" id="ARBA00010552"/>
    </source>
</evidence>
<protein>
    <submittedName>
        <fullName evidence="3">RidA family protein</fullName>
    </submittedName>
</protein>
<dbReference type="CDD" id="cd00448">
    <property type="entry name" value="YjgF_YER057c_UK114_family"/>
    <property type="match status" value="1"/>
</dbReference>